<gene>
    <name evidence="3" type="ORF">CYPRO_0130</name>
</gene>
<name>A0A345UG16_9BACT</name>
<dbReference type="Pfam" id="PF18962">
    <property type="entry name" value="Por_Secre_tail"/>
    <property type="match status" value="1"/>
</dbReference>
<dbReference type="InterPro" id="IPR026444">
    <property type="entry name" value="Secre_tail"/>
</dbReference>
<feature type="chain" id="PRO_5016609553" evidence="1">
    <location>
        <begin position="27"/>
        <end position="307"/>
    </location>
</feature>
<keyword evidence="1" id="KW-0732">Signal</keyword>
<dbReference type="RefSeq" id="WP_114982659.1">
    <property type="nucleotide sequence ID" value="NZ_CP027806.1"/>
</dbReference>
<dbReference type="Proteomes" id="UP000254808">
    <property type="component" value="Chromosome"/>
</dbReference>
<protein>
    <submittedName>
        <fullName evidence="3">Por secretion system C-terminal sorting domain-containing protein</fullName>
    </submittedName>
</protein>
<dbReference type="OrthoDB" id="9758333at2"/>
<accession>A0A345UG16</accession>
<dbReference type="AlphaFoldDB" id="A0A345UG16"/>
<dbReference type="KEGG" id="cprv:CYPRO_0130"/>
<reference evidence="3 4" key="1">
    <citation type="submission" date="2018-03" db="EMBL/GenBank/DDBJ databases">
        <title>Phenotypic and genomic properties of Cyclonatronum proteinivorum gen. nov., sp. nov., a haloalkaliphilic bacteroidete from soda lakes possessing Na+-translocating rhodopsin.</title>
        <authorList>
            <person name="Toshchakov S.V."/>
            <person name="Korzhenkov A."/>
            <person name="Samarov N.I."/>
            <person name="Kublanov I.V."/>
            <person name="Muntyan M.S."/>
            <person name="Sorokin D.Y."/>
        </authorList>
    </citation>
    <scope>NUCLEOTIDE SEQUENCE [LARGE SCALE GENOMIC DNA]</scope>
    <source>
        <strain evidence="3 4">Omega</strain>
    </source>
</reference>
<keyword evidence="4" id="KW-1185">Reference proteome</keyword>
<feature type="signal peptide" evidence="1">
    <location>
        <begin position="1"/>
        <end position="26"/>
    </location>
</feature>
<evidence type="ECO:0000259" key="2">
    <source>
        <dbReference type="Pfam" id="PF18962"/>
    </source>
</evidence>
<evidence type="ECO:0000313" key="4">
    <source>
        <dbReference type="Proteomes" id="UP000254808"/>
    </source>
</evidence>
<organism evidence="3 4">
    <name type="scientific">Cyclonatronum proteinivorum</name>
    <dbReference type="NCBI Taxonomy" id="1457365"/>
    <lineage>
        <taxon>Bacteria</taxon>
        <taxon>Pseudomonadati</taxon>
        <taxon>Balneolota</taxon>
        <taxon>Balneolia</taxon>
        <taxon>Balneolales</taxon>
        <taxon>Cyclonatronaceae</taxon>
        <taxon>Cyclonatronum</taxon>
    </lineage>
</organism>
<dbReference type="Gene3D" id="2.60.40.4070">
    <property type="match status" value="1"/>
</dbReference>
<evidence type="ECO:0000256" key="1">
    <source>
        <dbReference type="SAM" id="SignalP"/>
    </source>
</evidence>
<dbReference type="NCBIfam" id="TIGR04183">
    <property type="entry name" value="Por_Secre_tail"/>
    <property type="match status" value="1"/>
</dbReference>
<sequence>MRLTFTFLQKLAVAVLLMASVSFASANAQGILPPDEPGMLQELPLVFNVDTDVVDWEGFTMFPFEGAGLERIENPDRTGLNTTEFVVQYKKGGAGEGGQPWAGFFYHTDEIMEITDDAVFRMKVWSPRADINAMLKFELKQFPDVGTPDMFTPITAANQWVELEWDVSGVDRTAPWDRVVVIMDLDGGAGDAGDNFTWFLDDFEFDNGSATSTERYADVPRDLQLMQNYPNPFNPTTNISFALPQSGHAQLEVFDMLGQRVAVLVNETLSAGAHTAVFDASNLSSGVYLYRLQAGNQVQTRKLTVVK</sequence>
<dbReference type="EMBL" id="CP027806">
    <property type="protein sequence ID" value="AXI99417.1"/>
    <property type="molecule type" value="Genomic_DNA"/>
</dbReference>
<feature type="domain" description="Secretion system C-terminal sorting" evidence="2">
    <location>
        <begin position="229"/>
        <end position="305"/>
    </location>
</feature>
<evidence type="ECO:0000313" key="3">
    <source>
        <dbReference type="EMBL" id="AXI99417.1"/>
    </source>
</evidence>
<proteinExistence type="predicted"/>